<accession>A0A316DDX7</accession>
<organism evidence="2 3">
    <name type="scientific">Tumebacillus permanentifrigoris</name>
    <dbReference type="NCBI Taxonomy" id="378543"/>
    <lineage>
        <taxon>Bacteria</taxon>
        <taxon>Bacillati</taxon>
        <taxon>Bacillota</taxon>
        <taxon>Bacilli</taxon>
        <taxon>Bacillales</taxon>
        <taxon>Alicyclobacillaceae</taxon>
        <taxon>Tumebacillus</taxon>
    </lineage>
</organism>
<keyword evidence="3" id="KW-1185">Reference proteome</keyword>
<keyword evidence="2" id="KW-0808">Transferase</keyword>
<evidence type="ECO:0000313" key="2">
    <source>
        <dbReference type="EMBL" id="PWK16175.1"/>
    </source>
</evidence>
<feature type="domain" description="N-acetyltransferase" evidence="1">
    <location>
        <begin position="3"/>
        <end position="166"/>
    </location>
</feature>
<dbReference type="RefSeq" id="WP_109685046.1">
    <property type="nucleotide sequence ID" value="NZ_QGGL01000001.1"/>
</dbReference>
<dbReference type="PANTHER" id="PTHR43415">
    <property type="entry name" value="SPERMIDINE N(1)-ACETYLTRANSFERASE"/>
    <property type="match status" value="1"/>
</dbReference>
<dbReference type="PROSITE" id="PS51186">
    <property type="entry name" value="GNAT"/>
    <property type="match status" value="1"/>
</dbReference>
<dbReference type="Gene3D" id="3.40.630.30">
    <property type="match status" value="1"/>
</dbReference>
<dbReference type="NCBIfam" id="TIGR03585">
    <property type="entry name" value="PseH"/>
    <property type="match status" value="1"/>
</dbReference>
<protein>
    <submittedName>
        <fullName evidence="2">UDP-4-amino-4, 6-dideoxy-N-acetyl-beta-L-altrosamine N-acetyltransferase</fullName>
    </submittedName>
</protein>
<evidence type="ECO:0000313" key="3">
    <source>
        <dbReference type="Proteomes" id="UP000245634"/>
    </source>
</evidence>
<sequence>MTIRLRKVTPNDLEMVMNWRMMPEVTKYMYTDPVLTLEDQRKWYETTSQSDTETYWIIELLEGAVPVGLISVNFIDRRNQHCAWAYYIADERARGKGLGTLLECNMYDYVFDRLELNKLWCEVFSFNDKVVQIHQKFGSEVEGEFKEHICKNGQFYDVIRMGITRAKWQSIKATYNYRSIEIQ</sequence>
<dbReference type="EMBL" id="QGGL01000001">
    <property type="protein sequence ID" value="PWK16175.1"/>
    <property type="molecule type" value="Genomic_DNA"/>
</dbReference>
<proteinExistence type="predicted"/>
<reference evidence="2 3" key="1">
    <citation type="submission" date="2018-05" db="EMBL/GenBank/DDBJ databases">
        <title>Genomic Encyclopedia of Type Strains, Phase IV (KMG-IV): sequencing the most valuable type-strain genomes for metagenomic binning, comparative biology and taxonomic classification.</title>
        <authorList>
            <person name="Goeker M."/>
        </authorList>
    </citation>
    <scope>NUCLEOTIDE SEQUENCE [LARGE SCALE GENOMIC DNA]</scope>
    <source>
        <strain evidence="2 3">DSM 18773</strain>
    </source>
</reference>
<dbReference type="OrthoDB" id="9795206at2"/>
<dbReference type="PANTHER" id="PTHR43415:SF3">
    <property type="entry name" value="GNAT-FAMILY ACETYLTRANSFERASE"/>
    <property type="match status" value="1"/>
</dbReference>
<evidence type="ECO:0000259" key="1">
    <source>
        <dbReference type="PROSITE" id="PS51186"/>
    </source>
</evidence>
<dbReference type="GO" id="GO:0016747">
    <property type="term" value="F:acyltransferase activity, transferring groups other than amino-acyl groups"/>
    <property type="evidence" value="ECO:0007669"/>
    <property type="project" value="InterPro"/>
</dbReference>
<comment type="caution">
    <text evidence="2">The sequence shown here is derived from an EMBL/GenBank/DDBJ whole genome shotgun (WGS) entry which is preliminary data.</text>
</comment>
<dbReference type="InterPro" id="IPR020036">
    <property type="entry name" value="PseH"/>
</dbReference>
<gene>
    <name evidence="2" type="ORF">C7459_10136</name>
</gene>
<dbReference type="Proteomes" id="UP000245634">
    <property type="component" value="Unassembled WGS sequence"/>
</dbReference>
<dbReference type="InterPro" id="IPR016181">
    <property type="entry name" value="Acyl_CoA_acyltransferase"/>
</dbReference>
<dbReference type="Pfam" id="PF13302">
    <property type="entry name" value="Acetyltransf_3"/>
    <property type="match status" value="1"/>
</dbReference>
<dbReference type="InterPro" id="IPR000182">
    <property type="entry name" value="GNAT_dom"/>
</dbReference>
<name>A0A316DDX7_9BACL</name>
<dbReference type="SUPFAM" id="SSF55729">
    <property type="entry name" value="Acyl-CoA N-acyltransferases (Nat)"/>
    <property type="match status" value="1"/>
</dbReference>
<dbReference type="AlphaFoldDB" id="A0A316DDX7"/>